<dbReference type="CDD" id="cd00448">
    <property type="entry name" value="YjgF_YER057c_UK114_family"/>
    <property type="match status" value="1"/>
</dbReference>
<reference evidence="2 3" key="1">
    <citation type="submission" date="2020-04" db="EMBL/GenBank/DDBJ databases">
        <authorList>
            <person name="Klaysubun C."/>
            <person name="Duangmal K."/>
            <person name="Lipun K."/>
        </authorList>
    </citation>
    <scope>NUCLEOTIDE SEQUENCE [LARGE SCALE GENOMIC DNA]</scope>
    <source>
        <strain evidence="2 3">JCM 11839</strain>
    </source>
</reference>
<gene>
    <name evidence="2" type="ORF">HF577_27410</name>
</gene>
<dbReference type="InterPro" id="IPR035959">
    <property type="entry name" value="RutC-like_sf"/>
</dbReference>
<dbReference type="PANTHER" id="PTHR11803">
    <property type="entry name" value="2-IMINOBUTANOATE/2-IMINOPROPANOATE DEAMINASE RIDA"/>
    <property type="match status" value="1"/>
</dbReference>
<dbReference type="SUPFAM" id="SSF55298">
    <property type="entry name" value="YjgF-like"/>
    <property type="match status" value="1"/>
</dbReference>
<dbReference type="EMBL" id="JAAXKY010000115">
    <property type="protein sequence ID" value="NMH80805.1"/>
    <property type="molecule type" value="Genomic_DNA"/>
</dbReference>
<sequence length="133" mass="13842">MIERVNPPELARPSGFAHAVVATGRTVFLAGQTGLAADGTIVPGGLVAQFEQALTNLLVALRAAGGGPEHLAQLTIYIVDIDAYRARAREIGEVWRRLVGSAYPASAGVGVTRLWDAEALVELQGVAVLPDGS</sequence>
<comment type="similarity">
    <text evidence="1">Belongs to the RutC family.</text>
</comment>
<evidence type="ECO:0000256" key="1">
    <source>
        <dbReference type="ARBA" id="ARBA00010552"/>
    </source>
</evidence>
<name>A0ABX1RKA9_9PSEU</name>
<keyword evidence="3" id="KW-1185">Reference proteome</keyword>
<protein>
    <submittedName>
        <fullName evidence="2">RidA family protein</fullName>
    </submittedName>
</protein>
<dbReference type="Proteomes" id="UP001296706">
    <property type="component" value="Unassembled WGS sequence"/>
</dbReference>
<evidence type="ECO:0000313" key="2">
    <source>
        <dbReference type="EMBL" id="NMH80805.1"/>
    </source>
</evidence>
<dbReference type="PANTHER" id="PTHR11803:SF58">
    <property type="entry name" value="PROTEIN HMF1-RELATED"/>
    <property type="match status" value="1"/>
</dbReference>
<dbReference type="InterPro" id="IPR006175">
    <property type="entry name" value="YjgF/YER057c/UK114"/>
</dbReference>
<proteinExistence type="inferred from homology"/>
<organism evidence="2 3">
    <name type="scientific">Pseudonocardia xinjiangensis</name>
    <dbReference type="NCBI Taxonomy" id="75289"/>
    <lineage>
        <taxon>Bacteria</taxon>
        <taxon>Bacillati</taxon>
        <taxon>Actinomycetota</taxon>
        <taxon>Actinomycetes</taxon>
        <taxon>Pseudonocardiales</taxon>
        <taxon>Pseudonocardiaceae</taxon>
        <taxon>Pseudonocardia</taxon>
    </lineage>
</organism>
<dbReference type="Gene3D" id="3.30.1330.40">
    <property type="entry name" value="RutC-like"/>
    <property type="match status" value="1"/>
</dbReference>
<dbReference type="Pfam" id="PF01042">
    <property type="entry name" value="Ribonuc_L-PSP"/>
    <property type="match status" value="1"/>
</dbReference>
<evidence type="ECO:0000313" key="3">
    <source>
        <dbReference type="Proteomes" id="UP001296706"/>
    </source>
</evidence>
<comment type="caution">
    <text evidence="2">The sequence shown here is derived from an EMBL/GenBank/DDBJ whole genome shotgun (WGS) entry which is preliminary data.</text>
</comment>
<dbReference type="RefSeq" id="WP_169398854.1">
    <property type="nucleotide sequence ID" value="NZ_BAAAJH010000029.1"/>
</dbReference>
<accession>A0ABX1RKA9</accession>